<keyword evidence="2" id="KW-1185">Reference proteome</keyword>
<reference evidence="1 2" key="1">
    <citation type="journal article" date="2020" name="Nature">
        <title>Bacterial chemolithoautotrophy via manganese oxidation.</title>
        <authorList>
            <person name="Yu H."/>
            <person name="Leadbetter J.R."/>
        </authorList>
    </citation>
    <scope>NUCLEOTIDE SEQUENCE [LARGE SCALE GENOMIC DNA]</scope>
    <source>
        <strain evidence="1 2">RBP-1</strain>
    </source>
</reference>
<dbReference type="AlphaFoldDB" id="A0A7X6I8E2"/>
<evidence type="ECO:0000313" key="2">
    <source>
        <dbReference type="Proteomes" id="UP000521868"/>
    </source>
</evidence>
<dbReference type="RefSeq" id="WP_168109350.1">
    <property type="nucleotide sequence ID" value="NZ_VTOX01000009.1"/>
</dbReference>
<comment type="caution">
    <text evidence="1">The sequence shown here is derived from an EMBL/GenBank/DDBJ whole genome shotgun (WGS) entry which is preliminary data.</text>
</comment>
<accession>A0A7X6I8E2</accession>
<name>A0A7X6I8E2_9BURK</name>
<evidence type="ECO:0008006" key="3">
    <source>
        <dbReference type="Google" id="ProtNLM"/>
    </source>
</evidence>
<dbReference type="Proteomes" id="UP000521868">
    <property type="component" value="Unassembled WGS sequence"/>
</dbReference>
<proteinExistence type="predicted"/>
<dbReference type="Pfam" id="PF19636">
    <property type="entry name" value="DUF6139"/>
    <property type="match status" value="1"/>
</dbReference>
<sequence>MHVDIYRRAEAGNKFSYLLVPHGQPIPEEATNVDWALRQRDIHVDDMASHVEPYEVDEPRRQIDEKGYAITSVFHQVDARPDVP</sequence>
<protein>
    <recommendedName>
        <fullName evidence="3">YcgL domain-containing protein</fullName>
    </recommendedName>
</protein>
<dbReference type="InterPro" id="IPR046137">
    <property type="entry name" value="DUF6139"/>
</dbReference>
<evidence type="ECO:0000313" key="1">
    <source>
        <dbReference type="EMBL" id="NKE68226.1"/>
    </source>
</evidence>
<dbReference type="EMBL" id="VTOX01000009">
    <property type="protein sequence ID" value="NKE68226.1"/>
    <property type="molecule type" value="Genomic_DNA"/>
</dbReference>
<gene>
    <name evidence="1" type="ORF">RAMLITH_20625</name>
</gene>
<organism evidence="1 2">
    <name type="scientific">Ramlibacter lithotrophicus</name>
    <dbReference type="NCBI Taxonomy" id="2606681"/>
    <lineage>
        <taxon>Bacteria</taxon>
        <taxon>Pseudomonadati</taxon>
        <taxon>Pseudomonadota</taxon>
        <taxon>Betaproteobacteria</taxon>
        <taxon>Burkholderiales</taxon>
        <taxon>Comamonadaceae</taxon>
        <taxon>Ramlibacter</taxon>
    </lineage>
</organism>